<dbReference type="Gene3D" id="3.20.20.80">
    <property type="entry name" value="Glycosidases"/>
    <property type="match status" value="1"/>
</dbReference>
<name>A0A9D2H129_9FIRM</name>
<dbReference type="GO" id="GO:0046556">
    <property type="term" value="F:alpha-L-arabinofuranosidase activity"/>
    <property type="evidence" value="ECO:0007669"/>
    <property type="project" value="UniProtKB-EC"/>
</dbReference>
<dbReference type="PANTHER" id="PTHR31776">
    <property type="entry name" value="ALPHA-L-ARABINOFURANOSIDASE 1"/>
    <property type="match status" value="1"/>
</dbReference>
<evidence type="ECO:0000256" key="4">
    <source>
        <dbReference type="ARBA" id="ARBA00022729"/>
    </source>
</evidence>
<evidence type="ECO:0000313" key="9">
    <source>
        <dbReference type="Proteomes" id="UP000824221"/>
    </source>
</evidence>
<accession>A0A9D2H129</accession>
<dbReference type="SUPFAM" id="SSF51445">
    <property type="entry name" value="(Trans)glycosidases"/>
    <property type="match status" value="1"/>
</dbReference>
<evidence type="ECO:0000313" key="8">
    <source>
        <dbReference type="EMBL" id="HJA01804.1"/>
    </source>
</evidence>
<evidence type="ECO:0000256" key="3">
    <source>
        <dbReference type="ARBA" id="ARBA00012670"/>
    </source>
</evidence>
<dbReference type="Pfam" id="PF22848">
    <property type="entry name" value="ASD1_dom"/>
    <property type="match status" value="1"/>
</dbReference>
<reference evidence="8" key="1">
    <citation type="journal article" date="2021" name="PeerJ">
        <title>Extensive microbial diversity within the chicken gut microbiome revealed by metagenomics and culture.</title>
        <authorList>
            <person name="Gilroy R."/>
            <person name="Ravi A."/>
            <person name="Getino M."/>
            <person name="Pursley I."/>
            <person name="Horton D.L."/>
            <person name="Alikhan N.F."/>
            <person name="Baker D."/>
            <person name="Gharbi K."/>
            <person name="Hall N."/>
            <person name="Watson M."/>
            <person name="Adriaenssens E.M."/>
            <person name="Foster-Nyarko E."/>
            <person name="Jarju S."/>
            <person name="Secka A."/>
            <person name="Antonio M."/>
            <person name="Oren A."/>
            <person name="Chaudhuri R.R."/>
            <person name="La Ragione R."/>
            <person name="Hildebrand F."/>
            <person name="Pallen M.J."/>
        </authorList>
    </citation>
    <scope>NUCLEOTIDE SEQUENCE</scope>
    <source>
        <strain evidence="8">CHK156-179</strain>
    </source>
</reference>
<dbReference type="InterPro" id="IPR055235">
    <property type="entry name" value="ASD1_cat"/>
</dbReference>
<dbReference type="EMBL" id="DXAJ01000006">
    <property type="protein sequence ID" value="HJA01804.1"/>
    <property type="molecule type" value="Genomic_DNA"/>
</dbReference>
<dbReference type="GO" id="GO:0046373">
    <property type="term" value="P:L-arabinose metabolic process"/>
    <property type="evidence" value="ECO:0007669"/>
    <property type="project" value="InterPro"/>
</dbReference>
<dbReference type="PANTHER" id="PTHR31776:SF0">
    <property type="entry name" value="ALPHA-L-ARABINOFURANOSIDASE 1"/>
    <property type="match status" value="1"/>
</dbReference>
<comment type="caution">
    <text evidence="8">The sequence shown here is derived from an EMBL/GenBank/DDBJ whole genome shotgun (WGS) entry which is preliminary data.</text>
</comment>
<feature type="domain" description="Alpha-L-arabinofuranosidase C-terminal" evidence="7">
    <location>
        <begin position="480"/>
        <end position="860"/>
    </location>
</feature>
<evidence type="ECO:0000256" key="2">
    <source>
        <dbReference type="ARBA" id="ARBA00007186"/>
    </source>
</evidence>
<dbReference type="InterPro" id="IPR013780">
    <property type="entry name" value="Glyco_hydro_b"/>
</dbReference>
<dbReference type="InterPro" id="IPR017853">
    <property type="entry name" value="GH"/>
</dbReference>
<dbReference type="Proteomes" id="UP000824221">
    <property type="component" value="Unassembled WGS sequence"/>
</dbReference>
<reference evidence="8" key="2">
    <citation type="submission" date="2021-04" db="EMBL/GenBank/DDBJ databases">
        <authorList>
            <person name="Gilroy R."/>
        </authorList>
    </citation>
    <scope>NUCLEOTIDE SEQUENCE</scope>
    <source>
        <strain evidence="8">CHK156-179</strain>
    </source>
</reference>
<dbReference type="AlphaFoldDB" id="A0A9D2H129"/>
<dbReference type="InterPro" id="IPR051563">
    <property type="entry name" value="Glycosyl_Hydrolase_51"/>
</dbReference>
<dbReference type="InterPro" id="IPR010720">
    <property type="entry name" value="Alpha-L-AF_C"/>
</dbReference>
<keyword evidence="6" id="KW-0325">Glycoprotein</keyword>
<keyword evidence="4" id="KW-0732">Signal</keyword>
<protein>
    <recommendedName>
        <fullName evidence="3">non-reducing end alpha-L-arabinofuranosidase</fullName>
        <ecNumber evidence="3">3.2.1.55</ecNumber>
    </recommendedName>
</protein>
<comment type="similarity">
    <text evidence="2">Belongs to the glycosyl hydrolase 51 family.</text>
</comment>
<dbReference type="SMART" id="SM00813">
    <property type="entry name" value="Alpha-L-AF_C"/>
    <property type="match status" value="1"/>
</dbReference>
<evidence type="ECO:0000256" key="1">
    <source>
        <dbReference type="ARBA" id="ARBA00001462"/>
    </source>
</evidence>
<evidence type="ECO:0000259" key="7">
    <source>
        <dbReference type="SMART" id="SM00813"/>
    </source>
</evidence>
<evidence type="ECO:0000256" key="6">
    <source>
        <dbReference type="ARBA" id="ARBA00023180"/>
    </source>
</evidence>
<dbReference type="Gene3D" id="2.60.120.260">
    <property type="entry name" value="Galactose-binding domain-like"/>
    <property type="match status" value="1"/>
</dbReference>
<gene>
    <name evidence="8" type="ORF">H9797_00285</name>
</gene>
<keyword evidence="5" id="KW-0378">Hydrolase</keyword>
<proteinExistence type="inferred from homology"/>
<organism evidence="8 9">
    <name type="scientific">Candidatus Gallimonas gallistercoris</name>
    <dbReference type="NCBI Taxonomy" id="2838602"/>
    <lineage>
        <taxon>Bacteria</taxon>
        <taxon>Bacillati</taxon>
        <taxon>Bacillota</taxon>
        <taxon>Clostridia</taxon>
        <taxon>Candidatus Gallimonas</taxon>
    </lineage>
</organism>
<dbReference type="Gene3D" id="2.60.40.1180">
    <property type="entry name" value="Golgi alpha-mannosidase II"/>
    <property type="match status" value="1"/>
</dbReference>
<dbReference type="Pfam" id="PF06964">
    <property type="entry name" value="Alpha-L-AF_C"/>
    <property type="match status" value="1"/>
</dbReference>
<sequence>MLNYTLDANKRGVDVSKHLYGLFFEDINQSADGGMNAEMVINNSFEFEYFTYDDFNAESPVEARKQSYFAWDIYGAGPKKIVTAGGMNANNPSFLLLSVGGIYHLENPGYYTVGGYDMYGMPVKNGETYNFSMFIKRLGFKGTAKVFIKGAHGSHTTIGEIAIPEGADGDWIKVSTSVVAEKDTMGRLCIIFEGNGKIGVDYVSLLPAATWGDPDKYRNGKFSPRFVEVLKDCHPSFLRFPGGCVVEGDVAFQYQYKWRNTVGPLEQRKQIPNVWRYMQSYGIGFYEYFCLCEDLKMAPLPVLHCGLLCQIRMGEQRKTGYQRIMPGTSEFQTEVIDNVADLIFFAKGDVSSSDANESHWAKVRADMGHPEPFELEYIGIGNENWGFEYFDNFQACLIGVRQYMYKGRQTDLLDLFHITVVTTAGVDIRPSDSNDSWKVINEKYRDMIVDEHVYNSYQWFIDNTKRYDCYDRDGAKVFMGEYAMHTMADGRGRLNGDNNLRSALSEAAFLTGCERNSDVVKMTCYAPLFASTYNYRWTPNMIWFNARDIMLTPNYYVQQMFAGNTGSYTLTDVAPVDEDNAGGLLIGGHRTASAVTSVKVKDIKTGNVVYFHDFEDGMGDWKVYPNCRGGHIEDGKLIIEESDAFNGFYYDAQDFTDCEVEIDFKRLSGEQSFIAGVGVKDVRDAGTMDSAGFSICCQYGKNHKGYDVSFDKRVDFIRTVCEMMGKDKFIGYSPEGNKMKLIYTHKTFNAYLQKDGHWHEILFKNIWKVNERVFNSVTVGDDGKIYLKVVNVSGQDEEMEADLVNFGPKSKVTQTTLWHEDPTVINEIKMKAGKTHNIEPTVTEYALEGTALKATVKNNSVNVFVIE</sequence>
<dbReference type="EC" id="3.2.1.55" evidence="3"/>
<evidence type="ECO:0000256" key="5">
    <source>
        <dbReference type="ARBA" id="ARBA00022801"/>
    </source>
</evidence>
<comment type="catalytic activity">
    <reaction evidence="1">
        <text>Hydrolysis of terminal non-reducing alpha-L-arabinofuranoside residues in alpha-L-arabinosides.</text>
        <dbReference type="EC" id="3.2.1.55"/>
    </reaction>
</comment>